<comment type="subunit">
    <text evidence="5">Homodimer.</text>
</comment>
<protein>
    <recommendedName>
        <fullName evidence="7">N-(2-amino-2-carboxyethyl)-L-glutamate synthase</fullName>
        <ecNumber evidence="6">2.5.1.140</ecNumber>
    </recommendedName>
</protein>
<keyword evidence="12" id="KW-1185">Reference proteome</keyword>
<dbReference type="InterPro" id="IPR036052">
    <property type="entry name" value="TrpB-like_PALP_sf"/>
</dbReference>
<evidence type="ECO:0000256" key="1">
    <source>
        <dbReference type="ARBA" id="ARBA00001933"/>
    </source>
</evidence>
<dbReference type="Gene3D" id="3.40.50.1100">
    <property type="match status" value="2"/>
</dbReference>
<comment type="cofactor">
    <cofactor evidence="1">
        <name>pyridoxal 5'-phosphate</name>
        <dbReference type="ChEBI" id="CHEBI:597326"/>
    </cofactor>
</comment>
<dbReference type="AlphaFoldDB" id="A0A229NTM4"/>
<dbReference type="CDD" id="cd01561">
    <property type="entry name" value="CBS_like"/>
    <property type="match status" value="1"/>
</dbReference>
<evidence type="ECO:0000256" key="3">
    <source>
        <dbReference type="ARBA" id="ARBA00004924"/>
    </source>
</evidence>
<evidence type="ECO:0000256" key="6">
    <source>
        <dbReference type="ARBA" id="ARBA00012331"/>
    </source>
</evidence>
<dbReference type="PROSITE" id="PS00901">
    <property type="entry name" value="CYS_SYNTHASE"/>
    <property type="match status" value="1"/>
</dbReference>
<evidence type="ECO:0000256" key="2">
    <source>
        <dbReference type="ARBA" id="ARBA00004056"/>
    </source>
</evidence>
<dbReference type="Proteomes" id="UP000215145">
    <property type="component" value="Unassembled WGS sequence"/>
</dbReference>
<dbReference type="InterPro" id="IPR001926">
    <property type="entry name" value="TrpB-like_PALP"/>
</dbReference>
<dbReference type="NCBIfam" id="TIGR03945">
    <property type="entry name" value="PLP_SbnA_fam"/>
    <property type="match status" value="1"/>
</dbReference>
<dbReference type="PANTHER" id="PTHR10314">
    <property type="entry name" value="CYSTATHIONINE BETA-SYNTHASE"/>
    <property type="match status" value="1"/>
</dbReference>
<comment type="caution">
    <text evidence="11">The sequence shown here is derived from an EMBL/GenBank/DDBJ whole genome shotgun (WGS) entry which is preliminary data.</text>
</comment>
<evidence type="ECO:0000256" key="8">
    <source>
        <dbReference type="ARBA" id="ARBA00022679"/>
    </source>
</evidence>
<sequence>MHKAARSSRKKFTIITGVQRLNLNEGIAAAIGHTPLIRLERLFTGSRFQVFAKLEGMNPGGSAKDRSALHMLREAIRRGDIRDGSTVIESSSGNLAISLAQLCRYLGLRFICVVDPRTTETHKAIIRCYGGEIDLVSQPDAATGEFLPARINRVKGLLQAIPNAYWTNQYGNLDNARAHQQMTMKEIAEQLGPVDYLFCGVSSCGTIRGCADYIRDNQGSTKVVAVDSQGSILFGGKSGPRRFPGLGAAILPGLHEADLADEVIQVSDEECVWGCRELVRQEAILAGASSGGVVAAIRRLSGSIPDGAVCAAILADRGERYLDTIYNDEWVRRELDAYPNQWERGEGL</sequence>
<organism evidence="11 12">
    <name type="scientific">Paenibacillus herberti</name>
    <dbReference type="NCBI Taxonomy" id="1619309"/>
    <lineage>
        <taxon>Bacteria</taxon>
        <taxon>Bacillati</taxon>
        <taxon>Bacillota</taxon>
        <taxon>Bacilli</taxon>
        <taxon>Bacillales</taxon>
        <taxon>Paenibacillaceae</taxon>
        <taxon>Paenibacillus</taxon>
    </lineage>
</organism>
<dbReference type="EC" id="2.5.1.140" evidence="6"/>
<evidence type="ECO:0000256" key="4">
    <source>
        <dbReference type="ARBA" id="ARBA00008519"/>
    </source>
</evidence>
<dbReference type="GO" id="GO:0006535">
    <property type="term" value="P:cysteine biosynthetic process from serine"/>
    <property type="evidence" value="ECO:0007669"/>
    <property type="project" value="InterPro"/>
</dbReference>
<dbReference type="GO" id="GO:0016765">
    <property type="term" value="F:transferase activity, transferring alkyl or aryl (other than methyl) groups"/>
    <property type="evidence" value="ECO:0007669"/>
    <property type="project" value="UniProtKB-ARBA"/>
</dbReference>
<name>A0A229NTM4_9BACL</name>
<dbReference type="InterPro" id="IPR001216">
    <property type="entry name" value="P-phosphate_BS"/>
</dbReference>
<dbReference type="SUPFAM" id="SSF53686">
    <property type="entry name" value="Tryptophan synthase beta subunit-like PLP-dependent enzymes"/>
    <property type="match status" value="1"/>
</dbReference>
<dbReference type="InterPro" id="IPR023927">
    <property type="entry name" value="SbnA"/>
</dbReference>
<feature type="domain" description="Tryptophan synthase beta chain-like PALP" evidence="10">
    <location>
        <begin position="29"/>
        <end position="315"/>
    </location>
</feature>
<evidence type="ECO:0000256" key="5">
    <source>
        <dbReference type="ARBA" id="ARBA00011738"/>
    </source>
</evidence>
<dbReference type="InterPro" id="IPR050214">
    <property type="entry name" value="Cys_Synth/Cystath_Beta-Synth"/>
</dbReference>
<dbReference type="EMBL" id="NMUQ01000004">
    <property type="protein sequence ID" value="OXM13240.1"/>
    <property type="molecule type" value="Genomic_DNA"/>
</dbReference>
<evidence type="ECO:0000259" key="10">
    <source>
        <dbReference type="Pfam" id="PF00291"/>
    </source>
</evidence>
<reference evidence="11 12" key="1">
    <citation type="submission" date="2017-07" db="EMBL/GenBank/DDBJ databases">
        <title>Paenibacillus herberti R33 genome sequencing and assembly.</title>
        <authorList>
            <person name="Su W."/>
        </authorList>
    </citation>
    <scope>NUCLEOTIDE SEQUENCE [LARGE SCALE GENOMIC DNA]</scope>
    <source>
        <strain evidence="11 12">R33</strain>
    </source>
</reference>
<accession>A0A229NTM4</accession>
<comment type="function">
    <text evidence="2">Catalyzes the synthesis of N-((2S)-2-amino-2-carboxyethyl)-L-glutamate (ACEGA) from O-phospho-L-serine and L-glutamate. Involved in the biosynthesis of L-2,3-diaminopropionic acid (L-Dap), a precursor of staphyloferrin B and antibiotics.</text>
</comment>
<proteinExistence type="inferred from homology"/>
<keyword evidence="8" id="KW-0808">Transferase</keyword>
<keyword evidence="9" id="KW-0663">Pyridoxal phosphate</keyword>
<gene>
    <name evidence="11" type="ORF">CGZ75_22660</name>
</gene>
<dbReference type="Pfam" id="PF00291">
    <property type="entry name" value="PALP"/>
    <property type="match status" value="1"/>
</dbReference>
<evidence type="ECO:0000313" key="11">
    <source>
        <dbReference type="EMBL" id="OXM13240.1"/>
    </source>
</evidence>
<dbReference type="OrthoDB" id="9808024at2"/>
<evidence type="ECO:0000313" key="12">
    <source>
        <dbReference type="Proteomes" id="UP000215145"/>
    </source>
</evidence>
<evidence type="ECO:0000256" key="7">
    <source>
        <dbReference type="ARBA" id="ARBA00016985"/>
    </source>
</evidence>
<evidence type="ECO:0000256" key="9">
    <source>
        <dbReference type="ARBA" id="ARBA00022898"/>
    </source>
</evidence>
<comment type="pathway">
    <text evidence="3">Siderophore biosynthesis.</text>
</comment>
<comment type="similarity">
    <text evidence="4">Belongs to the cysteine synthase/cystathionine beta-synthase family. SbnA subfamily.</text>
</comment>